<evidence type="ECO:0000256" key="1">
    <source>
        <dbReference type="SAM" id="Phobius"/>
    </source>
</evidence>
<keyword evidence="1" id="KW-1133">Transmembrane helix</keyword>
<keyword evidence="1" id="KW-0472">Membrane</keyword>
<dbReference type="PROSITE" id="PS51257">
    <property type="entry name" value="PROKAR_LIPOPROTEIN"/>
    <property type="match status" value="1"/>
</dbReference>
<keyword evidence="1" id="KW-0812">Transmembrane</keyword>
<protein>
    <submittedName>
        <fullName evidence="2">Uncharacterized protein</fullName>
    </submittedName>
</protein>
<name>A0AA40LSL3_CNENI</name>
<evidence type="ECO:0000313" key="2">
    <source>
        <dbReference type="EMBL" id="KAK1342433.1"/>
    </source>
</evidence>
<dbReference type="EMBL" id="JAULJE010000005">
    <property type="protein sequence ID" value="KAK1342433.1"/>
    <property type="molecule type" value="Genomic_DNA"/>
</dbReference>
<reference evidence="2" key="1">
    <citation type="submission" date="2023-06" db="EMBL/GenBank/DDBJ databases">
        <title>Reference genome for the Northern bat (Eptesicus nilssonii), a most northern bat species.</title>
        <authorList>
            <person name="Laine V.N."/>
            <person name="Pulliainen A.T."/>
            <person name="Lilley T.M."/>
        </authorList>
    </citation>
    <scope>NUCLEOTIDE SEQUENCE</scope>
    <source>
        <strain evidence="2">BLF_Eptnil</strain>
        <tissue evidence="2">Kidney</tissue>
    </source>
</reference>
<gene>
    <name evidence="2" type="ORF">QTO34_015198</name>
</gene>
<dbReference type="AlphaFoldDB" id="A0AA40LSL3"/>
<proteinExistence type="predicted"/>
<organism evidence="2 3">
    <name type="scientific">Cnephaeus nilssonii</name>
    <name type="common">Northern bat</name>
    <name type="synonym">Eptesicus nilssonii</name>
    <dbReference type="NCBI Taxonomy" id="3371016"/>
    <lineage>
        <taxon>Eukaryota</taxon>
        <taxon>Metazoa</taxon>
        <taxon>Chordata</taxon>
        <taxon>Craniata</taxon>
        <taxon>Vertebrata</taxon>
        <taxon>Euteleostomi</taxon>
        <taxon>Mammalia</taxon>
        <taxon>Eutheria</taxon>
        <taxon>Laurasiatheria</taxon>
        <taxon>Chiroptera</taxon>
        <taxon>Yangochiroptera</taxon>
        <taxon>Vespertilionidae</taxon>
        <taxon>Cnephaeus</taxon>
    </lineage>
</organism>
<sequence>MVNEDGRIYFGKAPAGSHLAISGGCKLWSQAADVVSVKDCSLMHPAHTRRYTPACVLPRGPERLGGGAAAIFVRLICILLIGWWASRSFTSADSINCILKTASAVGNPWMQRATVYTVLYGGLEYQQILVSAGSPGPHPCRIPRGYCNNKRM</sequence>
<accession>A0AA40LSL3</accession>
<feature type="transmembrane region" description="Helical" evidence="1">
    <location>
        <begin position="66"/>
        <end position="85"/>
    </location>
</feature>
<dbReference type="Proteomes" id="UP001177744">
    <property type="component" value="Unassembled WGS sequence"/>
</dbReference>
<comment type="caution">
    <text evidence="2">The sequence shown here is derived from an EMBL/GenBank/DDBJ whole genome shotgun (WGS) entry which is preliminary data.</text>
</comment>
<evidence type="ECO:0000313" key="3">
    <source>
        <dbReference type="Proteomes" id="UP001177744"/>
    </source>
</evidence>
<keyword evidence="3" id="KW-1185">Reference proteome</keyword>